<feature type="domain" description="Beta-lactamase-related" evidence="1">
    <location>
        <begin position="110"/>
        <end position="398"/>
    </location>
</feature>
<keyword evidence="3" id="KW-1185">Reference proteome</keyword>
<gene>
    <name evidence="2" type="ORF">GKO48_10470</name>
</gene>
<proteinExistence type="predicted"/>
<sequence length="424" mass="46609">MSLYGSRRMNHQLEKYSRPAAMTKLLMPVFFLILASVFGCSDGSSDAEKRADPEKVAEIQKDLQTVLDEWRENERITGASLSVFSPPVGDIDLVSGSSKLSIDPERFPDTPLGSDQPMFIGDITHLLVAAIVVQLANEGSLEVQQTIDTWFPAIENSSQITVRNLLEHTSGVPIFYTEEFLDVLYEQSPNSSKSPDEVIAIAASEGSFFEPNSQYGYSKTNFIILGRIIELVTESTLEFELRDRFLNPLDMSDTYLAGIEKIPSGIPLGYEYAGLSSDAPTVIDGHVPQTPATSVITAEWASGAVVSTTGDLIKLVRGIFESQEYEDLLSELLRPAAHAAQSSGPIRIESGAGVFIWQDDDEQVVGQFGFLYPFSAQFMYWPKSKTVITVIANEVDSSRNPNSNFQLPVIENLTTKAKTIIDAN</sequence>
<accession>A0AAJ5ZKT8</accession>
<dbReference type="PANTHER" id="PTHR43283">
    <property type="entry name" value="BETA-LACTAMASE-RELATED"/>
    <property type="match status" value="1"/>
</dbReference>
<name>A0AAJ5ZKT8_9CHLR</name>
<dbReference type="Gene3D" id="3.40.710.10">
    <property type="entry name" value="DD-peptidase/beta-lactamase superfamily"/>
    <property type="match status" value="1"/>
</dbReference>
<dbReference type="InterPro" id="IPR012338">
    <property type="entry name" value="Beta-lactam/transpept-like"/>
</dbReference>
<dbReference type="InterPro" id="IPR001466">
    <property type="entry name" value="Beta-lactam-related"/>
</dbReference>
<reference evidence="2 3" key="1">
    <citation type="submission" date="2019-11" db="EMBL/GenBank/DDBJ databases">
        <authorList>
            <person name="Cho J.-C."/>
        </authorList>
    </citation>
    <scope>NUCLEOTIDE SEQUENCE [LARGE SCALE GENOMIC DNA]</scope>
    <source>
        <strain evidence="2 3">JH1073</strain>
    </source>
</reference>
<dbReference type="GO" id="GO:0016787">
    <property type="term" value="F:hydrolase activity"/>
    <property type="evidence" value="ECO:0007669"/>
    <property type="project" value="UniProtKB-KW"/>
</dbReference>
<dbReference type="InterPro" id="IPR050789">
    <property type="entry name" value="Diverse_Enzym_Activities"/>
</dbReference>
<dbReference type="SUPFAM" id="SSF56601">
    <property type="entry name" value="beta-lactamase/transpeptidase-like"/>
    <property type="match status" value="1"/>
</dbReference>
<dbReference type="AlphaFoldDB" id="A0AAJ5ZKT8"/>
<dbReference type="Pfam" id="PF00144">
    <property type="entry name" value="Beta-lactamase"/>
    <property type="match status" value="1"/>
</dbReference>
<evidence type="ECO:0000259" key="1">
    <source>
        <dbReference type="Pfam" id="PF00144"/>
    </source>
</evidence>
<evidence type="ECO:0000313" key="3">
    <source>
        <dbReference type="Proteomes" id="UP001219901"/>
    </source>
</evidence>
<protein>
    <submittedName>
        <fullName evidence="2">Serine hydrolase</fullName>
    </submittedName>
</protein>
<organism evidence="2 3">
    <name type="scientific">Candidatus Lucifugimonas marina</name>
    <dbReference type="NCBI Taxonomy" id="3038979"/>
    <lineage>
        <taxon>Bacteria</taxon>
        <taxon>Bacillati</taxon>
        <taxon>Chloroflexota</taxon>
        <taxon>Dehalococcoidia</taxon>
        <taxon>SAR202 cluster</taxon>
        <taxon>Candidatus Lucifugimonadales</taxon>
        <taxon>Candidatus Lucifugimonadaceae</taxon>
        <taxon>Candidatus Lucifugimonas</taxon>
    </lineage>
</organism>
<dbReference type="Proteomes" id="UP001219901">
    <property type="component" value="Chromosome"/>
</dbReference>
<dbReference type="EMBL" id="CP046147">
    <property type="protein sequence ID" value="WFG40023.1"/>
    <property type="molecule type" value="Genomic_DNA"/>
</dbReference>
<reference evidence="3" key="2">
    <citation type="submission" date="2023-06" db="EMBL/GenBank/DDBJ databases">
        <title>Pangenomics reveal diversification of enzyme families and niche specialization in globally abundant SAR202 bacteria.</title>
        <authorList>
            <person name="Saw J.H.W."/>
        </authorList>
    </citation>
    <scope>NUCLEOTIDE SEQUENCE [LARGE SCALE GENOMIC DNA]</scope>
    <source>
        <strain evidence="3">JH1073</strain>
    </source>
</reference>
<keyword evidence="2" id="KW-0378">Hydrolase</keyword>
<evidence type="ECO:0000313" key="2">
    <source>
        <dbReference type="EMBL" id="WFG40023.1"/>
    </source>
</evidence>